<dbReference type="GO" id="GO:0005576">
    <property type="term" value="C:extracellular region"/>
    <property type="evidence" value="ECO:0007669"/>
    <property type="project" value="UniProtKB-SubCell"/>
</dbReference>
<proteinExistence type="predicted"/>
<dbReference type="InterPro" id="IPR001073">
    <property type="entry name" value="C1q_dom"/>
</dbReference>
<dbReference type="PANTHER" id="PTHR22923">
    <property type="entry name" value="CEREBELLIN-RELATED"/>
    <property type="match status" value="1"/>
</dbReference>
<dbReference type="SMART" id="SM00110">
    <property type="entry name" value="C1Q"/>
    <property type="match status" value="1"/>
</dbReference>
<feature type="coiled-coil region" evidence="4">
    <location>
        <begin position="3"/>
        <end position="44"/>
    </location>
</feature>
<reference evidence="6 7" key="1">
    <citation type="journal article" date="2023" name="Sci. Data">
        <title>Genome assembly of the Korean intertidal mud-creeper Batillaria attramentaria.</title>
        <authorList>
            <person name="Patra A.K."/>
            <person name="Ho P.T."/>
            <person name="Jun S."/>
            <person name="Lee S.J."/>
            <person name="Kim Y."/>
            <person name="Won Y.J."/>
        </authorList>
    </citation>
    <scope>NUCLEOTIDE SEQUENCE [LARGE SCALE GENOMIC DNA]</scope>
    <source>
        <strain evidence="6">Wonlab-2016</strain>
    </source>
</reference>
<dbReference type="EMBL" id="JACVVK020000690">
    <property type="protein sequence ID" value="KAK7455909.1"/>
    <property type="molecule type" value="Genomic_DNA"/>
</dbReference>
<keyword evidence="2" id="KW-0964">Secreted</keyword>
<sequence>MSREQLTREVTELKELGDRLQEQVDTLRDEKASLEARLAAIESKQAETGKKVAFLARLSVSNVPSNTPIHFPLVAFNIGTAFNPNTGVFTVPIAGMFRIYGGDTLVDLYKNGQVEVRMLVYDVKVGTSEASSITQHCNVGDRYWVQVTKGGPTHNGVHSFFSAALVSADE</sequence>
<evidence type="ECO:0000313" key="7">
    <source>
        <dbReference type="Proteomes" id="UP001519460"/>
    </source>
</evidence>
<dbReference type="PROSITE" id="PS50871">
    <property type="entry name" value="C1Q"/>
    <property type="match status" value="1"/>
</dbReference>
<feature type="domain" description="C1q" evidence="5">
    <location>
        <begin position="47"/>
        <end position="170"/>
    </location>
</feature>
<keyword evidence="4" id="KW-0175">Coiled coil</keyword>
<evidence type="ECO:0000256" key="2">
    <source>
        <dbReference type="ARBA" id="ARBA00022525"/>
    </source>
</evidence>
<dbReference type="InterPro" id="IPR008983">
    <property type="entry name" value="Tumour_necrosis_fac-like_dom"/>
</dbReference>
<protein>
    <recommendedName>
        <fullName evidence="5">C1q domain-containing protein</fullName>
    </recommendedName>
</protein>
<comment type="caution">
    <text evidence="6">The sequence shown here is derived from an EMBL/GenBank/DDBJ whole genome shotgun (WGS) entry which is preliminary data.</text>
</comment>
<comment type="subcellular location">
    <subcellularLocation>
        <location evidence="1">Secreted</location>
    </subcellularLocation>
</comment>
<evidence type="ECO:0000256" key="1">
    <source>
        <dbReference type="ARBA" id="ARBA00004613"/>
    </source>
</evidence>
<dbReference type="Gene3D" id="2.60.120.40">
    <property type="match status" value="1"/>
</dbReference>
<evidence type="ECO:0000313" key="6">
    <source>
        <dbReference type="EMBL" id="KAK7455909.1"/>
    </source>
</evidence>
<organism evidence="6 7">
    <name type="scientific">Batillaria attramentaria</name>
    <dbReference type="NCBI Taxonomy" id="370345"/>
    <lineage>
        <taxon>Eukaryota</taxon>
        <taxon>Metazoa</taxon>
        <taxon>Spiralia</taxon>
        <taxon>Lophotrochozoa</taxon>
        <taxon>Mollusca</taxon>
        <taxon>Gastropoda</taxon>
        <taxon>Caenogastropoda</taxon>
        <taxon>Sorbeoconcha</taxon>
        <taxon>Cerithioidea</taxon>
        <taxon>Batillariidae</taxon>
        <taxon>Batillaria</taxon>
    </lineage>
</organism>
<dbReference type="Proteomes" id="UP001519460">
    <property type="component" value="Unassembled WGS sequence"/>
</dbReference>
<gene>
    <name evidence="6" type="ORF">BaRGS_00039443</name>
</gene>
<evidence type="ECO:0000256" key="4">
    <source>
        <dbReference type="SAM" id="Coils"/>
    </source>
</evidence>
<dbReference type="InterPro" id="IPR050822">
    <property type="entry name" value="Cerebellin_Synaptic_Org"/>
</dbReference>
<keyword evidence="7" id="KW-1185">Reference proteome</keyword>
<keyword evidence="3" id="KW-0732">Signal</keyword>
<dbReference type="SUPFAM" id="SSF49842">
    <property type="entry name" value="TNF-like"/>
    <property type="match status" value="1"/>
</dbReference>
<dbReference type="AlphaFoldDB" id="A0ABD0J3E0"/>
<evidence type="ECO:0000256" key="3">
    <source>
        <dbReference type="ARBA" id="ARBA00022729"/>
    </source>
</evidence>
<accession>A0ABD0J3E0</accession>
<name>A0ABD0J3E0_9CAEN</name>
<dbReference type="PANTHER" id="PTHR22923:SF116">
    <property type="entry name" value="C1Q DOMAIN-CONTAINING PROTEIN"/>
    <property type="match status" value="1"/>
</dbReference>
<evidence type="ECO:0000259" key="5">
    <source>
        <dbReference type="PROSITE" id="PS50871"/>
    </source>
</evidence>
<dbReference type="Pfam" id="PF00386">
    <property type="entry name" value="C1q"/>
    <property type="match status" value="1"/>
</dbReference>